<evidence type="ECO:0000313" key="2">
    <source>
        <dbReference type="EMBL" id="KAL0573856.1"/>
    </source>
</evidence>
<feature type="region of interest" description="Disordered" evidence="1">
    <location>
        <begin position="1"/>
        <end position="92"/>
    </location>
</feature>
<proteinExistence type="predicted"/>
<evidence type="ECO:0000313" key="3">
    <source>
        <dbReference type="Proteomes" id="UP001465976"/>
    </source>
</evidence>
<sequence length="209" mass="23201">MFPFSRFPDFENASNDVNKESSSSPSVDALDENNTTQAVSDSSTDHKLLQSAANSSSTLLNIEGDGDVADETPEKVEEGKQEDSAVLHEEFDEDEWKKAVEEDCLDDLKMLETAVTAYADALASRDDRKDIFWHHELMHNVVLGNTMTFGLGFANGRWGGHQVPEGLIPTARATMCYTVPLAWRAFPSLSNRKGDETVANWCRAVKREN</sequence>
<organism evidence="2 3">
    <name type="scientific">Marasmius crinis-equi</name>
    <dbReference type="NCBI Taxonomy" id="585013"/>
    <lineage>
        <taxon>Eukaryota</taxon>
        <taxon>Fungi</taxon>
        <taxon>Dikarya</taxon>
        <taxon>Basidiomycota</taxon>
        <taxon>Agaricomycotina</taxon>
        <taxon>Agaricomycetes</taxon>
        <taxon>Agaricomycetidae</taxon>
        <taxon>Agaricales</taxon>
        <taxon>Marasmiineae</taxon>
        <taxon>Marasmiaceae</taxon>
        <taxon>Marasmius</taxon>
    </lineage>
</organism>
<dbReference type="Proteomes" id="UP001465976">
    <property type="component" value="Unassembled WGS sequence"/>
</dbReference>
<comment type="caution">
    <text evidence="2">The sequence shown here is derived from an EMBL/GenBank/DDBJ whole genome shotgun (WGS) entry which is preliminary data.</text>
</comment>
<feature type="compositionally biased region" description="Basic and acidic residues" evidence="1">
    <location>
        <begin position="72"/>
        <end position="92"/>
    </location>
</feature>
<keyword evidence="3" id="KW-1185">Reference proteome</keyword>
<accession>A0ABR3FEZ5</accession>
<dbReference type="EMBL" id="JBAHYK010000454">
    <property type="protein sequence ID" value="KAL0573856.1"/>
    <property type="molecule type" value="Genomic_DNA"/>
</dbReference>
<name>A0ABR3FEZ5_9AGAR</name>
<protein>
    <submittedName>
        <fullName evidence="2">Uncharacterized protein</fullName>
    </submittedName>
</protein>
<feature type="compositionally biased region" description="Polar residues" evidence="1">
    <location>
        <begin position="51"/>
        <end position="60"/>
    </location>
</feature>
<evidence type="ECO:0000256" key="1">
    <source>
        <dbReference type="SAM" id="MobiDB-lite"/>
    </source>
</evidence>
<reference evidence="2 3" key="1">
    <citation type="submission" date="2024-02" db="EMBL/GenBank/DDBJ databases">
        <title>A draft genome for the cacao thread blight pathogen Marasmius crinis-equi.</title>
        <authorList>
            <person name="Cohen S.P."/>
            <person name="Baruah I.K."/>
            <person name="Amoako-Attah I."/>
            <person name="Bukari Y."/>
            <person name="Meinhardt L.W."/>
            <person name="Bailey B.A."/>
        </authorList>
    </citation>
    <scope>NUCLEOTIDE SEQUENCE [LARGE SCALE GENOMIC DNA]</scope>
    <source>
        <strain evidence="2 3">GH-76</strain>
    </source>
</reference>
<feature type="compositionally biased region" description="Polar residues" evidence="1">
    <location>
        <begin position="12"/>
        <end position="42"/>
    </location>
</feature>
<gene>
    <name evidence="2" type="ORF">V5O48_008097</name>
</gene>